<gene>
    <name evidence="2" type="primary">tig</name>
    <name evidence="2" type="ORF">HHL22_16310</name>
</gene>
<dbReference type="SUPFAM" id="SSF109998">
    <property type="entry name" value="Triger factor/SurA peptide-binding domain-like"/>
    <property type="match status" value="1"/>
</dbReference>
<dbReference type="RefSeq" id="WP_169532391.1">
    <property type="nucleotide sequence ID" value="NZ_JABBGH010000002.1"/>
</dbReference>
<dbReference type="GO" id="GO:0051083">
    <property type="term" value="P:'de novo' cotranslational protein folding"/>
    <property type="evidence" value="ECO:0007669"/>
    <property type="project" value="TreeGrafter"/>
</dbReference>
<keyword evidence="3" id="KW-1185">Reference proteome</keyword>
<dbReference type="InterPro" id="IPR037041">
    <property type="entry name" value="Trigger_fac_C_sf"/>
</dbReference>
<reference evidence="2 3" key="1">
    <citation type="submission" date="2020-04" db="EMBL/GenBank/DDBJ databases">
        <title>Hymenobacter polaris sp. nov., isolated from Arctic soil.</title>
        <authorList>
            <person name="Dahal R.H."/>
        </authorList>
    </citation>
    <scope>NUCLEOTIDE SEQUENCE [LARGE SCALE GENOMIC DNA]</scope>
    <source>
        <strain evidence="2 3">RP-2-7</strain>
    </source>
</reference>
<dbReference type="Proteomes" id="UP000559626">
    <property type="component" value="Unassembled WGS sequence"/>
</dbReference>
<dbReference type="Gene3D" id="3.30.70.1050">
    <property type="entry name" value="Trigger factor ribosome-binding domain"/>
    <property type="match status" value="1"/>
</dbReference>
<dbReference type="InterPro" id="IPR027304">
    <property type="entry name" value="Trigger_fact/SurA_dom_sf"/>
</dbReference>
<name>A0A7Y0AG88_9BACT</name>
<dbReference type="AlphaFoldDB" id="A0A7Y0AG88"/>
<dbReference type="PANTHER" id="PTHR30560:SF3">
    <property type="entry name" value="TRIGGER FACTOR-LIKE PROTEIN TIG, CHLOROPLASTIC"/>
    <property type="match status" value="1"/>
</dbReference>
<protein>
    <submittedName>
        <fullName evidence="2">Trigger factor</fullName>
        <ecNumber evidence="2">5.2.1.8</ecNumber>
    </submittedName>
</protein>
<feature type="domain" description="Trigger factor ribosome-binding bacterial" evidence="1">
    <location>
        <begin position="1"/>
        <end position="146"/>
    </location>
</feature>
<organism evidence="2 3">
    <name type="scientific">Hymenobacter polaris</name>
    <dbReference type="NCBI Taxonomy" id="2682546"/>
    <lineage>
        <taxon>Bacteria</taxon>
        <taxon>Pseudomonadati</taxon>
        <taxon>Bacteroidota</taxon>
        <taxon>Cytophagia</taxon>
        <taxon>Cytophagales</taxon>
        <taxon>Hymenobacteraceae</taxon>
        <taxon>Hymenobacter</taxon>
    </lineage>
</organism>
<dbReference type="EC" id="5.2.1.8" evidence="2"/>
<accession>A0A7Y0AG88</accession>
<dbReference type="EMBL" id="JABBGH010000002">
    <property type="protein sequence ID" value="NML66772.1"/>
    <property type="molecule type" value="Genomic_DNA"/>
</dbReference>
<dbReference type="SUPFAM" id="SSF102735">
    <property type="entry name" value="Trigger factor ribosome-binding domain"/>
    <property type="match status" value="1"/>
</dbReference>
<dbReference type="InterPro" id="IPR008881">
    <property type="entry name" value="Trigger_fac_ribosome-bd_bac"/>
</dbReference>
<dbReference type="GO" id="GO:0003755">
    <property type="term" value="F:peptidyl-prolyl cis-trans isomerase activity"/>
    <property type="evidence" value="ECO:0007669"/>
    <property type="project" value="UniProtKB-EC"/>
</dbReference>
<dbReference type="PANTHER" id="PTHR30560">
    <property type="entry name" value="TRIGGER FACTOR CHAPERONE AND PEPTIDYL-PROLYL CIS/TRANS ISOMERASE"/>
    <property type="match status" value="1"/>
</dbReference>
<dbReference type="GO" id="GO:0015031">
    <property type="term" value="P:protein transport"/>
    <property type="evidence" value="ECO:0007669"/>
    <property type="project" value="InterPro"/>
</dbReference>
<dbReference type="Gene3D" id="1.10.3120.10">
    <property type="entry name" value="Trigger factor, C-terminal domain"/>
    <property type="match status" value="1"/>
</dbReference>
<dbReference type="InterPro" id="IPR005215">
    <property type="entry name" value="Trig_fac"/>
</dbReference>
<evidence type="ECO:0000259" key="1">
    <source>
        <dbReference type="Pfam" id="PF05697"/>
    </source>
</evidence>
<dbReference type="GO" id="GO:0043335">
    <property type="term" value="P:protein unfolding"/>
    <property type="evidence" value="ECO:0007669"/>
    <property type="project" value="TreeGrafter"/>
</dbReference>
<dbReference type="InterPro" id="IPR036611">
    <property type="entry name" value="Trigger_fac_ribosome-bd_sf"/>
</dbReference>
<dbReference type="PIRSF" id="PIRSF003095">
    <property type="entry name" value="Trigger_factor"/>
    <property type="match status" value="1"/>
</dbReference>
<dbReference type="NCBIfam" id="TIGR00115">
    <property type="entry name" value="tig"/>
    <property type="match status" value="1"/>
</dbReference>
<evidence type="ECO:0000313" key="2">
    <source>
        <dbReference type="EMBL" id="NML66772.1"/>
    </source>
</evidence>
<proteinExistence type="predicted"/>
<keyword evidence="2" id="KW-0413">Isomerase</keyword>
<comment type="caution">
    <text evidence="2">The sequence shown here is derived from an EMBL/GenBank/DDBJ whole genome shotgun (WGS) entry which is preliminary data.</text>
</comment>
<dbReference type="Pfam" id="PF05697">
    <property type="entry name" value="Trigger_N"/>
    <property type="match status" value="1"/>
</dbReference>
<dbReference type="GO" id="GO:0044183">
    <property type="term" value="F:protein folding chaperone"/>
    <property type="evidence" value="ECO:0007669"/>
    <property type="project" value="TreeGrafter"/>
</dbReference>
<dbReference type="GO" id="GO:0043022">
    <property type="term" value="F:ribosome binding"/>
    <property type="evidence" value="ECO:0007669"/>
    <property type="project" value="TreeGrafter"/>
</dbReference>
<sequence length="444" mass="49693">MNITLDRNDEQLTGLLNVHLDEADYSDAVEKQLKDTAKRAQFKGFRPGKVPASLVRKMYGTGILVDEVNRLLSKNVDTYLKDNNVKILGEPIPVPSNVDFNNEKAFDFQFELGLLPDFELPADQHVELKRPTVALDDATLAETHEQITRQFGETTNPEVSEADDYLFGKLKKAGAEGEGQTVLLPINKVKNGQERFIGVKAGDTLTFDLSDAFGGDAGAIRSFSGLSKEEAAGATGDYELEVEKINRTAAPEENQELFDKVFGPEAVSSKEEFDNKVRETVQGNYDRESDNVLNRRLIDAMIDATPIRIPTEFFKKWLVRANEGKLDAATVDAHYNDYERELKWSLIRNKVVEDLGLKVGNDEIRNRVLDKILGQFGGGMQLTDEMREGMVGFADNYLKQENGKNYVQEYEAILAEKVVEALRGKVVVTDEPVTAEEFRNQNEG</sequence>
<evidence type="ECO:0000313" key="3">
    <source>
        <dbReference type="Proteomes" id="UP000559626"/>
    </source>
</evidence>